<dbReference type="InterPro" id="IPR007267">
    <property type="entry name" value="GtrA_DPMS_TM"/>
</dbReference>
<evidence type="ECO:0000256" key="2">
    <source>
        <dbReference type="ARBA" id="ARBA00009399"/>
    </source>
</evidence>
<dbReference type="Proteomes" id="UP000050488">
    <property type="component" value="Unassembled WGS sequence"/>
</dbReference>
<evidence type="ECO:0000313" key="9">
    <source>
        <dbReference type="Proteomes" id="UP000050488"/>
    </source>
</evidence>
<evidence type="ECO:0000256" key="1">
    <source>
        <dbReference type="ARBA" id="ARBA00004141"/>
    </source>
</evidence>
<dbReference type="STRING" id="1544413.Clow_00202"/>
<evidence type="ECO:0000256" key="3">
    <source>
        <dbReference type="ARBA" id="ARBA00022692"/>
    </source>
</evidence>
<sequence>MRDDQLKSQGIRFLISGGISAVVDLGLTWICNVALGWTIPASRTIGFIFGTLTAYMINRRWTFRAEPSWRRFIAVMALYAVTYGINVGGQTLCQRLFQDWGWNHTLALLVAFVLSQGTATVINFVMQRVFIFRAR</sequence>
<keyword evidence="4 6" id="KW-1133">Transmembrane helix</keyword>
<dbReference type="PANTHER" id="PTHR38459">
    <property type="entry name" value="PROPHAGE BACTOPRENOL-LINKED GLUCOSE TRANSLOCASE HOMOLOG"/>
    <property type="match status" value="1"/>
</dbReference>
<dbReference type="GO" id="GO:0005886">
    <property type="term" value="C:plasma membrane"/>
    <property type="evidence" value="ECO:0007669"/>
    <property type="project" value="TreeGrafter"/>
</dbReference>
<reference evidence="8 9" key="1">
    <citation type="submission" date="2015-10" db="EMBL/GenBank/DDBJ databases">
        <title>Corynebacteirum lowii and Corynebacterium oculi species nova, derived from human clinical disease and and emended description of Corynebacterium mastiditis.</title>
        <authorList>
            <person name="Bernard K."/>
            <person name="Pacheco A.L."/>
            <person name="Mcdougall C."/>
            <person name="Burtx T."/>
            <person name="Weibe D."/>
            <person name="Tyler S."/>
            <person name="Olson A.B."/>
            <person name="Cnockaert M."/>
            <person name="Eguchi H."/>
            <person name="Kuwahara T."/>
            <person name="Nakayama-Imaohji H."/>
            <person name="Boudewijins M."/>
            <person name="Van Hoecke F."/>
            <person name="Bernier A.-M."/>
            <person name="Vandamme P."/>
        </authorList>
    </citation>
    <scope>NUCLEOTIDE SEQUENCE [LARGE SCALE GENOMIC DNA]</scope>
    <source>
        <strain evidence="8 9">NML 130206</strain>
    </source>
</reference>
<dbReference type="RefSeq" id="WP_055175053.1">
    <property type="nucleotide sequence ID" value="NZ_JAUSQY010000001.1"/>
</dbReference>
<dbReference type="Pfam" id="PF04138">
    <property type="entry name" value="GtrA_DPMS_TM"/>
    <property type="match status" value="1"/>
</dbReference>
<dbReference type="PATRIC" id="fig|1544413.3.peg.204"/>
<proteinExistence type="inferred from homology"/>
<dbReference type="OrthoDB" id="3828151at2"/>
<feature type="transmembrane region" description="Helical" evidence="6">
    <location>
        <begin position="69"/>
        <end position="86"/>
    </location>
</feature>
<accession>A0A0N8W0N0</accession>
<evidence type="ECO:0000256" key="4">
    <source>
        <dbReference type="ARBA" id="ARBA00022989"/>
    </source>
</evidence>
<keyword evidence="9" id="KW-1185">Reference proteome</keyword>
<keyword evidence="5 6" id="KW-0472">Membrane</keyword>
<dbReference type="EMBL" id="LKEV01000001">
    <property type="protein sequence ID" value="KQB87154.1"/>
    <property type="molecule type" value="Genomic_DNA"/>
</dbReference>
<organism evidence="8 9">
    <name type="scientific">Corynebacterium lowii</name>
    <dbReference type="NCBI Taxonomy" id="1544413"/>
    <lineage>
        <taxon>Bacteria</taxon>
        <taxon>Bacillati</taxon>
        <taxon>Actinomycetota</taxon>
        <taxon>Actinomycetes</taxon>
        <taxon>Mycobacteriales</taxon>
        <taxon>Corynebacteriaceae</taxon>
        <taxon>Corynebacterium</taxon>
    </lineage>
</organism>
<evidence type="ECO:0000259" key="7">
    <source>
        <dbReference type="Pfam" id="PF04138"/>
    </source>
</evidence>
<name>A0A0N8W0N0_9CORY</name>
<protein>
    <submittedName>
        <fullName evidence="8">GtrA-like protein</fullName>
    </submittedName>
</protein>
<dbReference type="GO" id="GO:0000271">
    <property type="term" value="P:polysaccharide biosynthetic process"/>
    <property type="evidence" value="ECO:0007669"/>
    <property type="project" value="InterPro"/>
</dbReference>
<comment type="caution">
    <text evidence="8">The sequence shown here is derived from an EMBL/GenBank/DDBJ whole genome shotgun (WGS) entry which is preliminary data.</text>
</comment>
<feature type="transmembrane region" description="Helical" evidence="6">
    <location>
        <begin position="106"/>
        <end position="126"/>
    </location>
</feature>
<evidence type="ECO:0000313" key="8">
    <source>
        <dbReference type="EMBL" id="KQB87154.1"/>
    </source>
</evidence>
<gene>
    <name evidence="8" type="ORF">Clow_00202</name>
</gene>
<feature type="domain" description="GtrA/DPMS transmembrane" evidence="7">
    <location>
        <begin position="12"/>
        <end position="132"/>
    </location>
</feature>
<dbReference type="AlphaFoldDB" id="A0A0N8W0N0"/>
<feature type="transmembrane region" description="Helical" evidence="6">
    <location>
        <begin position="41"/>
        <end position="57"/>
    </location>
</feature>
<evidence type="ECO:0000256" key="6">
    <source>
        <dbReference type="SAM" id="Phobius"/>
    </source>
</evidence>
<dbReference type="InterPro" id="IPR051401">
    <property type="entry name" value="GtrA_CellWall_Glycosyl"/>
</dbReference>
<feature type="transmembrane region" description="Helical" evidence="6">
    <location>
        <begin position="12"/>
        <end position="35"/>
    </location>
</feature>
<comment type="subcellular location">
    <subcellularLocation>
        <location evidence="1">Membrane</location>
        <topology evidence="1">Multi-pass membrane protein</topology>
    </subcellularLocation>
</comment>
<evidence type="ECO:0000256" key="5">
    <source>
        <dbReference type="ARBA" id="ARBA00023136"/>
    </source>
</evidence>
<dbReference type="PANTHER" id="PTHR38459:SF6">
    <property type="entry name" value="ARABINOGALACTAN BIOSYNTHESIS RECRUITING PROTEIN RV3789"/>
    <property type="match status" value="1"/>
</dbReference>
<keyword evidence="3 6" id="KW-0812">Transmembrane</keyword>
<comment type="similarity">
    <text evidence="2">Belongs to the GtrA family.</text>
</comment>